<reference evidence="2" key="1">
    <citation type="submission" date="2019-10" db="EMBL/GenBank/DDBJ databases">
        <title>Metagenomic sequencing of thiosulfate-disproportionating enrichment culture.</title>
        <authorList>
            <person name="Umezawa K."/>
            <person name="Kojima H."/>
            <person name="Fukui M."/>
        </authorList>
    </citation>
    <scope>NUCLEOTIDE SEQUENCE</scope>
    <source>
        <strain evidence="2">45J</strain>
    </source>
</reference>
<dbReference type="InterPro" id="IPR005240">
    <property type="entry name" value="DUF389"/>
</dbReference>
<accession>A0A5J4L2P5</accession>
<dbReference type="InterPro" id="IPR036737">
    <property type="entry name" value="OmpA-like_sf"/>
</dbReference>
<dbReference type="AlphaFoldDB" id="A0A5J4L2P5"/>
<sequence length="540" mass="60195">MKKLLYLLRQWLEKQSSKVNHRDVIKDVYQEVHISPGYFVMLTLANLIALAGLLQNSVAVIIGAMLISPLMGPILSFGFAFVTGDKFIWKKSIKKISLGVALTIAIAGIASYFSPLKEVTGEILSRTRPNLYDLIIAFLAGTAGATAICTKRNYLTIVPGVAIATAVIPPLSVTGFGLGTGSWKILAGGFFLFFTNFVAIIMATGMIAYFYGFKPSAIFEEDIPAFRKRIVYLTIVLFVISIPLFYTLHKSIAEVRLRANIHNALKDVFDKPGQSHISSFNFYREKNDKLDVNVTLNTISYLKELDIVNAEKRIRDYLKSDIKLNVEQVKVQPGGLKEEIAPPPTPTISPPRPPQELIREAREKVISVVRQSTEKIDKLMSPSTIAEFHVGFHDKTLKVSISMKIKRDAPLSDEEILWLKRIFATDLNIPVDVSIETIPFVPLLVFQKGETELSEDMKNALAFLKDAYLKNPDIDILIVSYTGAPYRSAKRERAAQKRIEEVISVLKEHYGIPADNIKESIVRSKKSEAPAVKVTVAPRS</sequence>
<feature type="transmembrane region" description="Helical" evidence="1">
    <location>
        <begin position="157"/>
        <end position="179"/>
    </location>
</feature>
<name>A0A5J4L2P5_9ZZZZ</name>
<feature type="transmembrane region" description="Helical" evidence="1">
    <location>
        <begin position="134"/>
        <end position="150"/>
    </location>
</feature>
<dbReference type="EMBL" id="BLAB01000001">
    <property type="protein sequence ID" value="GER93037.1"/>
    <property type="molecule type" value="Genomic_DNA"/>
</dbReference>
<protein>
    <submittedName>
        <fullName evidence="2">TIGR00341 family protein</fullName>
    </submittedName>
</protein>
<evidence type="ECO:0000313" key="2">
    <source>
        <dbReference type="EMBL" id="GER93037.1"/>
    </source>
</evidence>
<evidence type="ECO:0000256" key="1">
    <source>
        <dbReference type="SAM" id="Phobius"/>
    </source>
</evidence>
<dbReference type="SUPFAM" id="SSF103088">
    <property type="entry name" value="OmpA-like"/>
    <property type="match status" value="1"/>
</dbReference>
<proteinExistence type="predicted"/>
<keyword evidence="1" id="KW-0472">Membrane</keyword>
<keyword evidence="1" id="KW-1133">Transmembrane helix</keyword>
<organism evidence="2">
    <name type="scientific">hot springs metagenome</name>
    <dbReference type="NCBI Taxonomy" id="433727"/>
    <lineage>
        <taxon>unclassified sequences</taxon>
        <taxon>metagenomes</taxon>
        <taxon>ecological metagenomes</taxon>
    </lineage>
</organism>
<keyword evidence="1" id="KW-0812">Transmembrane</keyword>
<feature type="transmembrane region" description="Helical" evidence="1">
    <location>
        <begin position="230"/>
        <end position="248"/>
    </location>
</feature>
<feature type="transmembrane region" description="Helical" evidence="1">
    <location>
        <begin position="96"/>
        <end position="114"/>
    </location>
</feature>
<feature type="transmembrane region" description="Helical" evidence="1">
    <location>
        <begin position="185"/>
        <end position="210"/>
    </location>
</feature>
<dbReference type="PANTHER" id="PTHR20992:SF9">
    <property type="entry name" value="AT15442P-RELATED"/>
    <property type="match status" value="1"/>
</dbReference>
<dbReference type="Pfam" id="PF04087">
    <property type="entry name" value="DUF389"/>
    <property type="match status" value="1"/>
</dbReference>
<dbReference type="NCBIfam" id="TIGR00341">
    <property type="entry name" value="TIGR00341 family protein"/>
    <property type="match status" value="1"/>
</dbReference>
<feature type="transmembrane region" description="Helical" evidence="1">
    <location>
        <begin position="60"/>
        <end position="84"/>
    </location>
</feature>
<comment type="caution">
    <text evidence="2">The sequence shown here is derived from an EMBL/GenBank/DDBJ whole genome shotgun (WGS) entry which is preliminary data.</text>
</comment>
<dbReference type="Gene3D" id="3.30.1330.60">
    <property type="entry name" value="OmpA-like domain"/>
    <property type="match status" value="1"/>
</dbReference>
<feature type="transmembrane region" description="Helical" evidence="1">
    <location>
        <begin position="36"/>
        <end position="54"/>
    </location>
</feature>
<dbReference type="PANTHER" id="PTHR20992">
    <property type="entry name" value="AT15442P-RELATED"/>
    <property type="match status" value="1"/>
</dbReference>
<gene>
    <name evidence="2" type="ORF">A45J_0768</name>
</gene>